<keyword evidence="13" id="KW-0378">Hydrolase</keyword>
<feature type="domain" description="tRNase Z endonuclease" evidence="24">
    <location>
        <begin position="89"/>
        <end position="146"/>
    </location>
</feature>
<dbReference type="Pfam" id="PF13691">
    <property type="entry name" value="Lactamase_B_4"/>
    <property type="match status" value="1"/>
</dbReference>
<dbReference type="GO" id="GO:1990180">
    <property type="term" value="P:mitochondrial tRNA 3'-end processing"/>
    <property type="evidence" value="ECO:0007669"/>
    <property type="project" value="TreeGrafter"/>
</dbReference>
<evidence type="ECO:0000256" key="7">
    <source>
        <dbReference type="ARBA" id="ARBA00013357"/>
    </source>
</evidence>
<evidence type="ECO:0000256" key="3">
    <source>
        <dbReference type="ARBA" id="ARBA00004123"/>
    </source>
</evidence>
<name>A0A7R9LFZ1_9ACAR</name>
<proteinExistence type="inferred from homology"/>
<dbReference type="Proteomes" id="UP000728032">
    <property type="component" value="Unassembled WGS sequence"/>
</dbReference>
<evidence type="ECO:0000256" key="2">
    <source>
        <dbReference type="ARBA" id="ARBA00001947"/>
    </source>
</evidence>
<dbReference type="OrthoDB" id="527344at2759"/>
<evidence type="ECO:0000313" key="26">
    <source>
        <dbReference type="Proteomes" id="UP000728032"/>
    </source>
</evidence>
<accession>A0A7R9LFZ1</accession>
<dbReference type="EC" id="3.1.26.11" evidence="6"/>
<dbReference type="InterPro" id="IPR027794">
    <property type="entry name" value="tRNase_Z_dom"/>
</dbReference>
<dbReference type="AlphaFoldDB" id="A0A7R9LFZ1"/>
<keyword evidence="11" id="KW-0479">Metal-binding</keyword>
<evidence type="ECO:0000256" key="12">
    <source>
        <dbReference type="ARBA" id="ARBA00022759"/>
    </source>
</evidence>
<evidence type="ECO:0000256" key="8">
    <source>
        <dbReference type="ARBA" id="ARBA00022553"/>
    </source>
</evidence>
<evidence type="ECO:0000313" key="25">
    <source>
        <dbReference type="EMBL" id="CAD7641014.1"/>
    </source>
</evidence>
<evidence type="ECO:0000256" key="4">
    <source>
        <dbReference type="ARBA" id="ARBA00004305"/>
    </source>
</evidence>
<comment type="cofactor">
    <cofactor evidence="2">
        <name>Zn(2+)</name>
        <dbReference type="ChEBI" id="CHEBI:29105"/>
    </cofactor>
</comment>
<dbReference type="EMBL" id="CAJPVJ010000741">
    <property type="protein sequence ID" value="CAG2163288.1"/>
    <property type="molecule type" value="Genomic_DNA"/>
</dbReference>
<protein>
    <recommendedName>
        <fullName evidence="7">Zinc phosphodiesterase ELAC protein 2</fullName>
        <ecNumber evidence="6">3.1.26.11</ecNumber>
    </recommendedName>
    <alternativeName>
        <fullName evidence="21">ElaC homolog protein 2</fullName>
    </alternativeName>
    <alternativeName>
        <fullName evidence="19">Ribonuclease Z 2</fullName>
    </alternativeName>
    <alternativeName>
        <fullName evidence="20">tRNA 3 endonuclease 2</fullName>
    </alternativeName>
    <alternativeName>
        <fullName evidence="18">tRNase Z 2</fullName>
    </alternativeName>
</protein>
<dbReference type="GO" id="GO:0046872">
    <property type="term" value="F:metal ion binding"/>
    <property type="evidence" value="ECO:0007669"/>
    <property type="project" value="UniProtKB-KW"/>
</dbReference>
<keyword evidence="17" id="KW-0539">Nucleus</keyword>
<evidence type="ECO:0000256" key="23">
    <source>
        <dbReference type="ARBA" id="ARBA00047136"/>
    </source>
</evidence>
<evidence type="ECO:0000256" key="19">
    <source>
        <dbReference type="ARBA" id="ARBA00030729"/>
    </source>
</evidence>
<evidence type="ECO:0000256" key="13">
    <source>
        <dbReference type="ARBA" id="ARBA00022801"/>
    </source>
</evidence>
<dbReference type="GO" id="GO:0042781">
    <property type="term" value="F:3'-tRNA processing endoribonuclease activity"/>
    <property type="evidence" value="ECO:0007669"/>
    <property type="project" value="UniProtKB-EC"/>
</dbReference>
<dbReference type="CDD" id="cd07718">
    <property type="entry name" value="RNaseZ_ELAC1_ELAC2-C-term-like_MBL-fold"/>
    <property type="match status" value="1"/>
</dbReference>
<keyword evidence="15" id="KW-0809">Transit peptide</keyword>
<evidence type="ECO:0000256" key="11">
    <source>
        <dbReference type="ARBA" id="ARBA00022723"/>
    </source>
</evidence>
<evidence type="ECO:0000256" key="14">
    <source>
        <dbReference type="ARBA" id="ARBA00022833"/>
    </source>
</evidence>
<evidence type="ECO:0000256" key="17">
    <source>
        <dbReference type="ARBA" id="ARBA00023242"/>
    </source>
</evidence>
<evidence type="ECO:0000256" key="16">
    <source>
        <dbReference type="ARBA" id="ARBA00023128"/>
    </source>
</evidence>
<evidence type="ECO:0000256" key="10">
    <source>
        <dbReference type="ARBA" id="ARBA00022722"/>
    </source>
</evidence>
<evidence type="ECO:0000259" key="24">
    <source>
        <dbReference type="Pfam" id="PF13691"/>
    </source>
</evidence>
<evidence type="ECO:0000256" key="6">
    <source>
        <dbReference type="ARBA" id="ARBA00012477"/>
    </source>
</evidence>
<comment type="subunit">
    <text evidence="23">Homodimer. Interacts with PTCD1.</text>
</comment>
<comment type="catalytic activity">
    <reaction evidence="1">
        <text>Endonucleolytic cleavage of RNA, removing extra 3' nucleotides from tRNA precursor, generating 3' termini of tRNAs. A 3'-hydroxy group is left at the tRNA terminus and a 5'-phosphoryl group is left at the trailer molecule.</text>
        <dbReference type="EC" id="3.1.26.11"/>
    </reaction>
</comment>
<evidence type="ECO:0000256" key="1">
    <source>
        <dbReference type="ARBA" id="ARBA00000402"/>
    </source>
</evidence>
<comment type="subcellular location">
    <subcellularLocation>
        <location evidence="4">Mitochondrion matrix</location>
    </subcellularLocation>
    <subcellularLocation>
        <location evidence="3">Nucleus</location>
    </subcellularLocation>
</comment>
<evidence type="ECO:0000256" key="22">
    <source>
        <dbReference type="ARBA" id="ARBA00046098"/>
    </source>
</evidence>
<dbReference type="SUPFAM" id="SSF56281">
    <property type="entry name" value="Metallo-hydrolase/oxidoreductase"/>
    <property type="match status" value="2"/>
</dbReference>
<keyword evidence="12" id="KW-0255">Endonuclease</keyword>
<sequence length="774" mass="88239">MATFGIKCNTCLTNRSKHLFINCWKHFSYNRLNTTAKEEEMPKDKSHLLQKLRDNRMKSAKKTAKNTLASNVFQLSVVGNGSKGNPRALYVWTDRNSYLFNCGEGTQRLANEHKLVITGHHMHFILKLSKLENIFITRRCIENMSGIVGLALTCQDIGVPNITLHGPQHIDRLLSLYHHFLTFSGMKIQTNSYIDYHFEDTDLAIRCLPIQASVAVEDNSKNTSKVSNEISFIYICKLKDRPGELLIKKCIELKVPPGPLLGKLKAGQDIVLSDNRVICSKDVMGPEDKGPIFIVLECPSLQYIDSLLSNESILQSLSNESSNLVSVVVHFTPSDVFTDERYQQWMKRLGDSVEHLIVNEDNPKQSYVGSNRLQIQLNLIDSFIFPLLDCLRNEDTPQAYQSNSVRNTNTLSKYHLRPSNVKGYDSENIVDIDVNAFKEEAFSNSEFMESLKKYHSLESQLQYTAQDYPEIIFLGTGSAVPSKVRNTSAIWLNIDSETSFLLDCGEGTFGQLSRFYGKECDSRLKQLKAIYVSHLHADHHLGILQLLKKRSLVTDEPLLLIIPPAVINWLQNYNECVEQISHMFEIIAIKKFLTESDDKVLKRLRLKELRTCLVPHCSHSYGVSLTTKSEPNFKVVYSGDTQPTPNLTRIGLNCDLLIHEASMEDQLVDEARLKFHSTTSEAIDVGKDMNAKFTILTHFSQRYAKIPVFNENFNDRVGIAFDNMRVRMSDLNKLPKMIPTLKCLFNEQIEELKARSAHTLRRKEVLSQYRDNKT</sequence>
<dbReference type="InterPro" id="IPR047151">
    <property type="entry name" value="RNZ2-like"/>
</dbReference>
<evidence type="ECO:0000256" key="15">
    <source>
        <dbReference type="ARBA" id="ARBA00022946"/>
    </source>
</evidence>
<keyword evidence="14" id="KW-0862">Zinc</keyword>
<keyword evidence="9" id="KW-0819">tRNA processing</keyword>
<comment type="similarity">
    <text evidence="5">Belongs to the RNase Z family.</text>
</comment>
<keyword evidence="16" id="KW-0496">Mitochondrion</keyword>
<dbReference type="PANTHER" id="PTHR12553:SF49">
    <property type="entry name" value="ZINC PHOSPHODIESTERASE ELAC PROTEIN 2"/>
    <property type="match status" value="1"/>
</dbReference>
<keyword evidence="26" id="KW-1185">Reference proteome</keyword>
<evidence type="ECO:0000256" key="21">
    <source>
        <dbReference type="ARBA" id="ARBA00032616"/>
    </source>
</evidence>
<evidence type="ECO:0000256" key="18">
    <source>
        <dbReference type="ARBA" id="ARBA00030689"/>
    </source>
</evidence>
<dbReference type="InterPro" id="IPR036866">
    <property type="entry name" value="RibonucZ/Hydroxyglut_hydro"/>
</dbReference>
<keyword evidence="10" id="KW-0540">Nuclease</keyword>
<dbReference type="PANTHER" id="PTHR12553">
    <property type="entry name" value="ZINC PHOSPHODIESTERASE ELAC PROTEIN 2"/>
    <property type="match status" value="1"/>
</dbReference>
<dbReference type="Gene3D" id="3.60.15.10">
    <property type="entry name" value="Ribonuclease Z/Hydroxyacylglutathione hydrolase-like"/>
    <property type="match status" value="2"/>
</dbReference>
<organism evidence="25">
    <name type="scientific">Oppiella nova</name>
    <dbReference type="NCBI Taxonomy" id="334625"/>
    <lineage>
        <taxon>Eukaryota</taxon>
        <taxon>Metazoa</taxon>
        <taxon>Ecdysozoa</taxon>
        <taxon>Arthropoda</taxon>
        <taxon>Chelicerata</taxon>
        <taxon>Arachnida</taxon>
        <taxon>Acari</taxon>
        <taxon>Acariformes</taxon>
        <taxon>Sarcoptiformes</taxon>
        <taxon>Oribatida</taxon>
        <taxon>Brachypylina</taxon>
        <taxon>Oppioidea</taxon>
        <taxon>Oppiidae</taxon>
        <taxon>Oppiella</taxon>
    </lineage>
</organism>
<dbReference type="GO" id="GO:0042645">
    <property type="term" value="C:mitochondrial nucleoid"/>
    <property type="evidence" value="ECO:0007669"/>
    <property type="project" value="UniProtKB-ARBA"/>
</dbReference>
<dbReference type="EMBL" id="OC915566">
    <property type="protein sequence ID" value="CAD7641014.1"/>
    <property type="molecule type" value="Genomic_DNA"/>
</dbReference>
<gene>
    <name evidence="25" type="ORF">ONB1V03_LOCUS2871</name>
</gene>
<reference evidence="25" key="1">
    <citation type="submission" date="2020-11" db="EMBL/GenBank/DDBJ databases">
        <authorList>
            <person name="Tran Van P."/>
        </authorList>
    </citation>
    <scope>NUCLEOTIDE SEQUENCE</scope>
</reference>
<evidence type="ECO:0000256" key="5">
    <source>
        <dbReference type="ARBA" id="ARBA00007823"/>
    </source>
</evidence>
<evidence type="ECO:0000256" key="9">
    <source>
        <dbReference type="ARBA" id="ARBA00022694"/>
    </source>
</evidence>
<dbReference type="FunFam" id="3.60.15.10:FF:000014">
    <property type="entry name" value="Zinc phosphodiesterase ELAC protein 2"/>
    <property type="match status" value="1"/>
</dbReference>
<evidence type="ECO:0000256" key="20">
    <source>
        <dbReference type="ARBA" id="ARBA00032104"/>
    </source>
</evidence>
<keyword evidence="8" id="KW-0597">Phosphoprotein</keyword>
<dbReference type="GO" id="GO:0005634">
    <property type="term" value="C:nucleus"/>
    <property type="evidence" value="ECO:0007669"/>
    <property type="project" value="UniProtKB-SubCell"/>
</dbReference>
<comment type="function">
    <text evidence="22">Zinc phosphodiesterase, which displays mitochondrial tRNA 3'-processing endonuclease activity. Involved in tRNA maturation, by removing a 3'-trailer from precursor tRNA. Associates with mitochondrial DNA complexes at the nucleoids to initiate RNA processing and ribosome assembly.</text>
</comment>
<dbReference type="Pfam" id="PF23023">
    <property type="entry name" value="Anti-Pycsar_Apyc1"/>
    <property type="match status" value="1"/>
</dbReference>